<dbReference type="RefSeq" id="WP_119334917.1">
    <property type="nucleotide sequence ID" value="NZ_AP018558.1"/>
</dbReference>
<name>A0A2Z6DXE0_HYDTE</name>
<dbReference type="GO" id="GO:0005975">
    <property type="term" value="P:carbohydrate metabolic process"/>
    <property type="evidence" value="ECO:0007669"/>
    <property type="project" value="InterPro"/>
</dbReference>
<protein>
    <submittedName>
        <fullName evidence="5">Glycoside hydrolase</fullName>
    </submittedName>
</protein>
<keyword evidence="6" id="KW-1185">Reference proteome</keyword>
<dbReference type="KEGG" id="htl:HPTL_0886"/>
<dbReference type="Proteomes" id="UP000262004">
    <property type="component" value="Chromosome"/>
</dbReference>
<dbReference type="Pfam" id="PF03065">
    <property type="entry name" value="Glyco_hydro_57"/>
    <property type="match status" value="1"/>
</dbReference>
<evidence type="ECO:0000256" key="1">
    <source>
        <dbReference type="ARBA" id="ARBA00006821"/>
    </source>
</evidence>
<reference evidence="5 6" key="1">
    <citation type="submission" date="2018-04" db="EMBL/GenBank/DDBJ databases">
        <title>Complete genome sequence of Hydrogenophilus thermoluteolus TH-1.</title>
        <authorList>
            <person name="Arai H."/>
        </authorList>
    </citation>
    <scope>NUCLEOTIDE SEQUENCE [LARGE SCALE GENOMIC DNA]</scope>
    <source>
        <strain evidence="5 6">TH-1</strain>
    </source>
</reference>
<dbReference type="InterPro" id="IPR004300">
    <property type="entry name" value="Glyco_hydro_57_N"/>
</dbReference>
<dbReference type="InterPro" id="IPR052046">
    <property type="entry name" value="GH57_Enzymes"/>
</dbReference>
<dbReference type="GO" id="GO:0016787">
    <property type="term" value="F:hydrolase activity"/>
    <property type="evidence" value="ECO:0007669"/>
    <property type="project" value="UniProtKB-KW"/>
</dbReference>
<dbReference type="AlphaFoldDB" id="A0A2Z6DXE0"/>
<evidence type="ECO:0000313" key="6">
    <source>
        <dbReference type="Proteomes" id="UP000262004"/>
    </source>
</evidence>
<dbReference type="InterPro" id="IPR011330">
    <property type="entry name" value="Glyco_hydro/deAcase_b/a-brl"/>
</dbReference>
<dbReference type="PANTHER" id="PTHR36306">
    <property type="entry name" value="ALPHA-AMYLASE-RELATED-RELATED"/>
    <property type="match status" value="1"/>
</dbReference>
<comment type="similarity">
    <text evidence="1 3">Belongs to the glycosyl hydrolase 57 family.</text>
</comment>
<dbReference type="OrthoDB" id="9759321at2"/>
<evidence type="ECO:0000313" key="5">
    <source>
        <dbReference type="EMBL" id="BBD77154.1"/>
    </source>
</evidence>
<keyword evidence="2 3" id="KW-0119">Carbohydrate metabolism</keyword>
<organism evidence="5 6">
    <name type="scientific">Hydrogenophilus thermoluteolus</name>
    <name type="common">Pseudomonas hydrogenothermophila</name>
    <dbReference type="NCBI Taxonomy" id="297"/>
    <lineage>
        <taxon>Bacteria</taxon>
        <taxon>Pseudomonadati</taxon>
        <taxon>Pseudomonadota</taxon>
        <taxon>Hydrogenophilia</taxon>
        <taxon>Hydrogenophilales</taxon>
        <taxon>Hydrogenophilaceae</taxon>
        <taxon>Hydrogenophilus</taxon>
    </lineage>
</organism>
<gene>
    <name evidence="5" type="ORF">HPTL_0886</name>
</gene>
<evidence type="ECO:0000256" key="3">
    <source>
        <dbReference type="RuleBase" id="RU361196"/>
    </source>
</evidence>
<keyword evidence="5" id="KW-0378">Hydrolase</keyword>
<proteinExistence type="inferred from homology"/>
<accession>A0A2Z6DXE0</accession>
<evidence type="ECO:0000259" key="4">
    <source>
        <dbReference type="Pfam" id="PF03065"/>
    </source>
</evidence>
<dbReference type="InterPro" id="IPR027291">
    <property type="entry name" value="Glyco_hydro_38_N_sf"/>
</dbReference>
<dbReference type="PANTHER" id="PTHR36306:SF1">
    <property type="entry name" value="ALPHA-AMYLASE-RELATED"/>
    <property type="match status" value="1"/>
</dbReference>
<dbReference type="CDD" id="cd10796">
    <property type="entry name" value="GH57N_APU"/>
    <property type="match status" value="1"/>
</dbReference>
<dbReference type="EMBL" id="AP018558">
    <property type="protein sequence ID" value="BBD77154.1"/>
    <property type="molecule type" value="Genomic_DNA"/>
</dbReference>
<feature type="domain" description="Glycoside hydrolase family 57 N-terminal" evidence="4">
    <location>
        <begin position="8"/>
        <end position="443"/>
    </location>
</feature>
<dbReference type="Gene3D" id="3.20.110.10">
    <property type="entry name" value="Glycoside hydrolase 38, N terminal domain"/>
    <property type="match status" value="2"/>
</dbReference>
<dbReference type="SUPFAM" id="SSF88713">
    <property type="entry name" value="Glycoside hydrolase/deacetylase"/>
    <property type="match status" value="1"/>
</dbReference>
<sequence>MGNRLGVALLWHLHQPYYKEPDGRYRLPWVYLHAIKDYAEMAAHLEAHPAAKATVNWTPTLLTQLSDYAVRLARFLDHGEPVGDRLLDWLSGAVPLPEDLEGRRQVVQACRRANPPTMVHPHPHFHHLLAWVEEGGFGCCCERLRYLNDQFLYDLLTWYHLAWCGVSLRQKEPTLQRLAAQAAAFSGEDRRALVRVIAETIATLPERYRRLAERGQIELSLTPYGHPIAPLLLDFAAAHESRPQDPLPEKNYPGGAERLRWHLDAGFALFEELFGFRPNGLWPAEGAICERSLALFAEYGVQWCASGEKVWFASAQASGWDTDYLASKHGLFAPIAWRDQPLRLFFRDDGLSDMIGFTYQHWRAEDAVEHLVAALERIAASYGAEAGEHTVLIALDGENAWEYYPNNGWDFLTLLYERLSHHPKLVMRTVSEAVAARHEPNRLERVRAGSWVQGNLATWIGSDAKNRAWAALVALKEAIDARWATWDEARRAVVAQQLAYCEASDWFWWFADHNPLEAVTEFDFLFRAHLAEAYRLLGSAPPEALAQPFATGGGAAELGGTMQRAQ</sequence>
<evidence type="ECO:0000256" key="2">
    <source>
        <dbReference type="ARBA" id="ARBA00023277"/>
    </source>
</evidence>